<reference evidence="2" key="1">
    <citation type="submission" date="2023-03" db="EMBL/GenBank/DDBJ databases">
        <title>Massive genome expansion in bonnet fungi (Mycena s.s.) driven by repeated elements and novel gene families across ecological guilds.</title>
        <authorList>
            <consortium name="Lawrence Berkeley National Laboratory"/>
            <person name="Harder C.B."/>
            <person name="Miyauchi S."/>
            <person name="Viragh M."/>
            <person name="Kuo A."/>
            <person name="Thoen E."/>
            <person name="Andreopoulos B."/>
            <person name="Lu D."/>
            <person name="Skrede I."/>
            <person name="Drula E."/>
            <person name="Henrissat B."/>
            <person name="Morin E."/>
            <person name="Kohler A."/>
            <person name="Barry K."/>
            <person name="LaButti K."/>
            <person name="Morin E."/>
            <person name="Salamov A."/>
            <person name="Lipzen A."/>
            <person name="Mereny Z."/>
            <person name="Hegedus B."/>
            <person name="Baldrian P."/>
            <person name="Stursova M."/>
            <person name="Weitz H."/>
            <person name="Taylor A."/>
            <person name="Grigoriev I.V."/>
            <person name="Nagy L.G."/>
            <person name="Martin F."/>
            <person name="Kauserud H."/>
        </authorList>
    </citation>
    <scope>NUCLEOTIDE SEQUENCE</scope>
    <source>
        <strain evidence="2">CBHHK173m</strain>
    </source>
</reference>
<dbReference type="EMBL" id="JARJCN010000087">
    <property type="protein sequence ID" value="KAJ7075955.1"/>
    <property type="molecule type" value="Genomic_DNA"/>
</dbReference>
<feature type="non-terminal residue" evidence="2">
    <location>
        <position position="1"/>
    </location>
</feature>
<evidence type="ECO:0000313" key="3">
    <source>
        <dbReference type="Proteomes" id="UP001222325"/>
    </source>
</evidence>
<feature type="region of interest" description="Disordered" evidence="1">
    <location>
        <begin position="32"/>
        <end position="66"/>
    </location>
</feature>
<proteinExistence type="predicted"/>
<sequence>WQHIHHDLRQIQSGAVPECPRNVSSRIGRSCQLGIRRPPAPPPFASPSARCSAAHNTASRPSQPSTCPHRPLLVVVATLLCPTQPPSPPTRRDFSSLSVDSATRSSSRCQTRRASRRPPPPPKRSCFRAALARLGWKLLVGRAFVLRIGRASEAVALLSSVRAIVLATNFSSRSQVHLSAPRRALSTSRSPQLSSSICSISRSSNLSTRYGRTIRCSTRRDPHSPSPRLAASEYLNRGGGSGVGDIDAPGRRRWTWIA</sequence>
<gene>
    <name evidence="2" type="ORF">B0H15DRAFT_1026817</name>
</gene>
<keyword evidence="3" id="KW-1185">Reference proteome</keyword>
<name>A0AAD6TQ81_9AGAR</name>
<feature type="compositionally biased region" description="Polar residues" evidence="1">
    <location>
        <begin position="95"/>
        <end position="109"/>
    </location>
</feature>
<accession>A0AAD6TQ81</accession>
<comment type="caution">
    <text evidence="2">The sequence shown here is derived from an EMBL/GenBank/DDBJ whole genome shotgun (WGS) entry which is preliminary data.</text>
</comment>
<dbReference type="Proteomes" id="UP001222325">
    <property type="component" value="Unassembled WGS sequence"/>
</dbReference>
<evidence type="ECO:0000256" key="1">
    <source>
        <dbReference type="SAM" id="MobiDB-lite"/>
    </source>
</evidence>
<feature type="compositionally biased region" description="Polar residues" evidence="1">
    <location>
        <begin position="55"/>
        <end position="66"/>
    </location>
</feature>
<feature type="region of interest" description="Disordered" evidence="1">
    <location>
        <begin position="216"/>
        <end position="236"/>
    </location>
</feature>
<evidence type="ECO:0000313" key="2">
    <source>
        <dbReference type="EMBL" id="KAJ7075955.1"/>
    </source>
</evidence>
<feature type="non-terminal residue" evidence="2">
    <location>
        <position position="258"/>
    </location>
</feature>
<organism evidence="2 3">
    <name type="scientific">Mycena belliarum</name>
    <dbReference type="NCBI Taxonomy" id="1033014"/>
    <lineage>
        <taxon>Eukaryota</taxon>
        <taxon>Fungi</taxon>
        <taxon>Dikarya</taxon>
        <taxon>Basidiomycota</taxon>
        <taxon>Agaricomycotina</taxon>
        <taxon>Agaricomycetes</taxon>
        <taxon>Agaricomycetidae</taxon>
        <taxon>Agaricales</taxon>
        <taxon>Marasmiineae</taxon>
        <taxon>Mycenaceae</taxon>
        <taxon>Mycena</taxon>
    </lineage>
</organism>
<dbReference type="AlphaFoldDB" id="A0AAD6TQ81"/>
<protein>
    <submittedName>
        <fullName evidence="2">Uncharacterized protein</fullName>
    </submittedName>
</protein>
<feature type="region of interest" description="Disordered" evidence="1">
    <location>
        <begin position="85"/>
        <end position="124"/>
    </location>
</feature>